<dbReference type="InterPro" id="IPR031329">
    <property type="entry name" value="NEUT/ALK_ceramidase_N"/>
</dbReference>
<protein>
    <recommendedName>
        <fullName evidence="1">Neutral/alkaline non-lysosomal ceramidase N-terminal domain-containing protein</fullName>
    </recommendedName>
</protein>
<gene>
    <name evidence="2" type="ORF">AVDCRST_MAG95-756</name>
</gene>
<dbReference type="AlphaFoldDB" id="A0A6J4HMP4"/>
<sequence>MIYKSITYNQKLNIKLPDIRQFFRFTLPLMLFLCQSCLTLKLDDTPYQQTNYYQKTRQGILNYAAPEYTLTRDTVQVGWAKVAITPARPVPMAGYGKRKGKKYTQVRDSVYVRAFVFKLGSRKVAWVTADLLIMPMSVTAKLQQLLPARGYNLANTYLTATHTHYSIGGWGRKPAGRLMAGKYSPVMVKYIADAITQAIERAEATAAPARMAYQQINAPEYVYNRLVGEQGGLDPFIRLLQIQKNSGERALLVTYAAHATSVSSQDLRLSAEYPGALVKALEQRLALNMAAFGAGAVGSHGPRAPDQEYEKVQNLANGLADRIQENIPKGVLAYQTQLQSAYYPLYLPNPQWRAGERRFRPWLFYTVFGKYPAGISALQIGPVVFLGTPCDFSGELLPELTATAARQQQQLIVNSFNGGYIGYVTPEKYFTLKKYETRDMNFFGRYTGTYLQEMMQLIIQRRAVNR</sequence>
<feature type="domain" description="Neutral/alkaline non-lysosomal ceramidase N-terminal" evidence="1">
    <location>
        <begin position="76"/>
        <end position="288"/>
    </location>
</feature>
<proteinExistence type="predicted"/>
<evidence type="ECO:0000259" key="1">
    <source>
        <dbReference type="Pfam" id="PF04734"/>
    </source>
</evidence>
<dbReference type="EMBL" id="CADCTJ010000236">
    <property type="protein sequence ID" value="CAA9225688.1"/>
    <property type="molecule type" value="Genomic_DNA"/>
</dbReference>
<name>A0A6J4HMP4_9BACT</name>
<dbReference type="Pfam" id="PF04734">
    <property type="entry name" value="Ceramidase_alk"/>
    <property type="match status" value="1"/>
</dbReference>
<organism evidence="2">
    <name type="scientific">uncultured Adhaeribacter sp</name>
    <dbReference type="NCBI Taxonomy" id="448109"/>
    <lineage>
        <taxon>Bacteria</taxon>
        <taxon>Pseudomonadati</taxon>
        <taxon>Bacteroidota</taxon>
        <taxon>Cytophagia</taxon>
        <taxon>Cytophagales</taxon>
        <taxon>Hymenobacteraceae</taxon>
        <taxon>Adhaeribacter</taxon>
        <taxon>environmental samples</taxon>
    </lineage>
</organism>
<evidence type="ECO:0000313" key="2">
    <source>
        <dbReference type="EMBL" id="CAA9225688.1"/>
    </source>
</evidence>
<accession>A0A6J4HMP4</accession>
<reference evidence="2" key="1">
    <citation type="submission" date="2020-02" db="EMBL/GenBank/DDBJ databases">
        <authorList>
            <person name="Meier V. D."/>
        </authorList>
    </citation>
    <scope>NUCLEOTIDE SEQUENCE</scope>
    <source>
        <strain evidence="2">AVDCRST_MAG95</strain>
    </source>
</reference>